<feature type="compositionally biased region" description="Basic and acidic residues" evidence="1">
    <location>
        <begin position="851"/>
        <end position="905"/>
    </location>
</feature>
<feature type="compositionally biased region" description="Low complexity" evidence="1">
    <location>
        <begin position="661"/>
        <end position="677"/>
    </location>
</feature>
<name>A0A7S0VFB1_9CHLO</name>
<feature type="region of interest" description="Disordered" evidence="1">
    <location>
        <begin position="432"/>
        <end position="492"/>
    </location>
</feature>
<accession>A0A7S0VFB1</accession>
<gene>
    <name evidence="2" type="ORF">PPAR00522_LOCUS19414</name>
</gene>
<feature type="compositionally biased region" description="Basic and acidic residues" evidence="1">
    <location>
        <begin position="455"/>
        <end position="478"/>
    </location>
</feature>
<feature type="compositionally biased region" description="Acidic residues" evidence="1">
    <location>
        <begin position="230"/>
        <end position="239"/>
    </location>
</feature>
<feature type="compositionally biased region" description="Basic and acidic residues" evidence="1">
    <location>
        <begin position="432"/>
        <end position="447"/>
    </location>
</feature>
<dbReference type="EMBL" id="HBFM01029864">
    <property type="protein sequence ID" value="CAD8788168.1"/>
    <property type="molecule type" value="Transcribed_RNA"/>
</dbReference>
<sequence length="979" mass="107120">MSEATTVEQGQQGIMADLGDLLSSLLSSDDAYRAIKHELTLAASAPDLKPLNTHTPLDTTAHTPTPVTDKLDLDEIFGSLDALEIKNDIDVLVPVPNATDVGDNSSEALLNGAPMRKRLFVKRRRNLGEPKALLADSLPLPSGASTSLEKQANGLLADKDDHNRSTSNGHELGNDQACRVSKRSDVSYPVAVIVPHPHDPVTTARLLTSGFVAFDLAKDGRIDNPYNNNNDDDDGDEDTRENRDRAAVVVQCLDPESAAQALSLDGVLLFCPLEGQYPTRGVWSPLRTRPLFPLAESETERHLMDYYATKQVLKESLGNRTTALPWSTAAINTTITSHKECGILKGGSCECVGGLNSVASLAIQGYKEVQSSTLTHVPGHIKQEIFAAWLGNALELPSETLNKSMGKNSLGKGKKCGISKGNRSGVNHEIEDLKSDDDRERMVKSETKLSISKEAAPRERKEKEKEKEDNGVRSKDNKSTTNQNNDKSKVNNIPLGIQAGMTINEILDCVSSCGKGEWSVSGSAPINFNPSKVVEGHDDEREKVNENHSIKAESINLESIISRKESKMSDPKSKSAGIKAAYAAAFEAKIQAMKATSGEAKEMRVPSLGNEKMEDPLKSEKREAKKKLLSALLTQKLTALRNKKTTVDSSLLSERRSTNPINNHISNGGDNSHSNNGISSSKNYFSNTSISNSTVDECPCGDLNCMNLKPNENMKSQSKNSVRTTRRPVQENYRADKVESNTEFGSMFLPLESLDSNLLKDNSDTKANSFEIKEVLDAKNVDNATSSSLNSTCNINIAQRDKKEGNKAGSKLQGGLAKGFFNAKKKTSNSIKNSTNNTGVNNDVFLLKEAEGRGDEVREGERMVNKEEETVGKKSMEEEVKKGEGESEKKEERKGKEKEKERDEEQTSIPHFASQKRSFMVLSRDDLSSKAIQTWAGAWLPDKNPDLNGNLPWIAKSWQVIGYESMHSSEGFDDRVQGE</sequence>
<evidence type="ECO:0000256" key="1">
    <source>
        <dbReference type="SAM" id="MobiDB-lite"/>
    </source>
</evidence>
<feature type="region of interest" description="Disordered" evidence="1">
    <location>
        <begin position="222"/>
        <end position="243"/>
    </location>
</feature>
<feature type="region of interest" description="Disordered" evidence="1">
    <location>
        <begin position="157"/>
        <end position="178"/>
    </location>
</feature>
<proteinExistence type="predicted"/>
<protein>
    <submittedName>
        <fullName evidence="2">Uncharacterized protein</fullName>
    </submittedName>
</protein>
<feature type="region of interest" description="Disordered" evidence="1">
    <location>
        <begin position="648"/>
        <end position="677"/>
    </location>
</feature>
<evidence type="ECO:0000313" key="2">
    <source>
        <dbReference type="EMBL" id="CAD8788168.1"/>
    </source>
</evidence>
<feature type="region of interest" description="Disordered" evidence="1">
    <location>
        <begin position="851"/>
        <end position="916"/>
    </location>
</feature>
<dbReference type="AlphaFoldDB" id="A0A7S0VFB1"/>
<reference evidence="2" key="1">
    <citation type="submission" date="2021-01" db="EMBL/GenBank/DDBJ databases">
        <authorList>
            <person name="Corre E."/>
            <person name="Pelletier E."/>
            <person name="Niang G."/>
            <person name="Scheremetjew M."/>
            <person name="Finn R."/>
            <person name="Kale V."/>
            <person name="Holt S."/>
            <person name="Cochrane G."/>
            <person name="Meng A."/>
            <person name="Brown T."/>
            <person name="Cohen L."/>
        </authorList>
    </citation>
    <scope>NUCLEOTIDE SEQUENCE</scope>
    <source>
        <strain evidence="2">SAG 63-3</strain>
    </source>
</reference>
<organism evidence="2">
    <name type="scientific">Polytomella parva</name>
    <dbReference type="NCBI Taxonomy" id="51329"/>
    <lineage>
        <taxon>Eukaryota</taxon>
        <taxon>Viridiplantae</taxon>
        <taxon>Chlorophyta</taxon>
        <taxon>core chlorophytes</taxon>
        <taxon>Chlorophyceae</taxon>
        <taxon>CS clade</taxon>
        <taxon>Chlamydomonadales</taxon>
        <taxon>Chlamydomonadaceae</taxon>
        <taxon>Polytomella</taxon>
    </lineage>
</organism>